<evidence type="ECO:0000256" key="2">
    <source>
        <dbReference type="ARBA" id="ARBA00004968"/>
    </source>
</evidence>
<dbReference type="Pfam" id="PF01979">
    <property type="entry name" value="Amidohydro_1"/>
    <property type="match status" value="1"/>
</dbReference>
<organism evidence="10 11">
    <name type="scientific">Paenibacillus agaridevorans</name>
    <dbReference type="NCBI Taxonomy" id="171404"/>
    <lineage>
        <taxon>Bacteria</taxon>
        <taxon>Bacillati</taxon>
        <taxon>Bacillota</taxon>
        <taxon>Bacilli</taxon>
        <taxon>Bacillales</taxon>
        <taxon>Paenibacillaceae</taxon>
        <taxon>Paenibacillus</taxon>
    </lineage>
</organism>
<dbReference type="SUPFAM" id="SSF51338">
    <property type="entry name" value="Composite domain of metallo-dependent hydrolases"/>
    <property type="match status" value="1"/>
</dbReference>
<dbReference type="Gene3D" id="3.20.20.140">
    <property type="entry name" value="Metal-dependent hydrolases"/>
    <property type="match status" value="1"/>
</dbReference>
<comment type="cofactor">
    <cofactor evidence="1">
        <name>Zn(2+)</name>
        <dbReference type="ChEBI" id="CHEBI:29105"/>
    </cofactor>
</comment>
<comment type="caution">
    <text evidence="10">The sequence shown here is derived from an EMBL/GenBank/DDBJ whole genome shotgun (WGS) entry which is preliminary data.</text>
</comment>
<keyword evidence="8" id="KW-0862">Zinc</keyword>
<evidence type="ECO:0000256" key="3">
    <source>
        <dbReference type="ARBA" id="ARBA00010368"/>
    </source>
</evidence>
<evidence type="ECO:0000313" key="10">
    <source>
        <dbReference type="EMBL" id="GBG09798.1"/>
    </source>
</evidence>
<dbReference type="GO" id="GO:0004038">
    <property type="term" value="F:allantoinase activity"/>
    <property type="evidence" value="ECO:0007669"/>
    <property type="project" value="UniProtKB-EC"/>
</dbReference>
<comment type="pathway">
    <text evidence="2">Nitrogen metabolism; (S)-allantoin degradation; allantoate from (S)-allantoin: step 1/1.</text>
</comment>
<keyword evidence="7" id="KW-0378">Hydrolase</keyword>
<proteinExistence type="inferred from homology"/>
<dbReference type="Gene3D" id="2.30.40.10">
    <property type="entry name" value="Urease, subunit C, domain 1"/>
    <property type="match status" value="1"/>
</dbReference>
<dbReference type="GO" id="GO:0050897">
    <property type="term" value="F:cobalt ion binding"/>
    <property type="evidence" value="ECO:0007669"/>
    <property type="project" value="InterPro"/>
</dbReference>
<keyword evidence="11" id="KW-1185">Reference proteome</keyword>
<dbReference type="InterPro" id="IPR032466">
    <property type="entry name" value="Metal_Hydrolase"/>
</dbReference>
<evidence type="ECO:0000256" key="6">
    <source>
        <dbReference type="ARBA" id="ARBA00022723"/>
    </source>
</evidence>
<dbReference type="RefSeq" id="WP_108994440.1">
    <property type="nucleotide sequence ID" value="NZ_BDQX01000281.1"/>
</dbReference>
<evidence type="ECO:0000259" key="9">
    <source>
        <dbReference type="Pfam" id="PF01979"/>
    </source>
</evidence>
<dbReference type="PANTHER" id="PTHR43668:SF2">
    <property type="entry name" value="ALLANTOINASE"/>
    <property type="match status" value="1"/>
</dbReference>
<dbReference type="SUPFAM" id="SSF51556">
    <property type="entry name" value="Metallo-dependent hydrolases"/>
    <property type="match status" value="1"/>
</dbReference>
<dbReference type="GO" id="GO:0008270">
    <property type="term" value="F:zinc ion binding"/>
    <property type="evidence" value="ECO:0007669"/>
    <property type="project" value="InterPro"/>
</dbReference>
<dbReference type="InterPro" id="IPR006680">
    <property type="entry name" value="Amidohydro-rel"/>
</dbReference>
<dbReference type="InterPro" id="IPR011059">
    <property type="entry name" value="Metal-dep_hydrolase_composite"/>
</dbReference>
<dbReference type="NCBIfam" id="TIGR03178">
    <property type="entry name" value="allantoinase"/>
    <property type="match status" value="1"/>
</dbReference>
<evidence type="ECO:0000256" key="1">
    <source>
        <dbReference type="ARBA" id="ARBA00001947"/>
    </source>
</evidence>
<dbReference type="GO" id="GO:0006145">
    <property type="term" value="P:purine nucleobase catabolic process"/>
    <property type="evidence" value="ECO:0007669"/>
    <property type="project" value="TreeGrafter"/>
</dbReference>
<dbReference type="InterPro" id="IPR017593">
    <property type="entry name" value="Allantoinase"/>
</dbReference>
<dbReference type="Proteomes" id="UP000245202">
    <property type="component" value="Unassembled WGS sequence"/>
</dbReference>
<keyword evidence="6" id="KW-0479">Metal-binding</keyword>
<protein>
    <recommendedName>
        <fullName evidence="5">allantoinase</fullName>
        <ecNumber evidence="5">3.5.2.5</ecNumber>
    </recommendedName>
</protein>
<accession>A0A2R5EXL4</accession>
<sequence>MRWDHIVRGGTIVAPEGMHVADIYIKNGKITAIASEKLPGEAREETDARGLHLLPGVIDIHVHSRDRGATHKEDFAHSTRAAAAGGVTTLFEMPNTNPPVYHAESFLDQAHYLERKAFVDFALWGICLGELNNKHLDSLAEAGAIAFKYFWGYAIQQLTYQLVYQADGSDPDIIPPMGDGEVFGLFEQVARTGKVLAIHAENYDLIQTMTRQVKAGAARDYDAMLRARPGLAEKLTIQTAIAFAKETGARLHILHMSTGDGVDLVREAQKQGIAVTAETCPHYLFLCDEDYERLGSEMKVYPLIKRKRDQEKLWQGIEDGTISIVCSDHAPHTEVEKTGDIWSIPSGICGVETLLPLMLQGVHEGRITLPRLAALLSENPARQFGLYPRKGKLQIGSDADITIVDLKRKSVIRREELHSKSKVTAFDGMPVNGLPVKVILGGRTVMENGALIGDPGGKLVNPLG</sequence>
<dbReference type="GO" id="GO:0000256">
    <property type="term" value="P:allantoin catabolic process"/>
    <property type="evidence" value="ECO:0007669"/>
    <property type="project" value="InterPro"/>
</dbReference>
<evidence type="ECO:0000256" key="4">
    <source>
        <dbReference type="ARBA" id="ARBA00011881"/>
    </source>
</evidence>
<dbReference type="AlphaFoldDB" id="A0A2R5EXL4"/>
<feature type="domain" description="Amidohydrolase-related" evidence="9">
    <location>
        <begin position="53"/>
        <end position="445"/>
    </location>
</feature>
<dbReference type="PANTHER" id="PTHR43668">
    <property type="entry name" value="ALLANTOINASE"/>
    <property type="match status" value="1"/>
</dbReference>
<evidence type="ECO:0000313" key="11">
    <source>
        <dbReference type="Proteomes" id="UP000245202"/>
    </source>
</evidence>
<evidence type="ECO:0000256" key="8">
    <source>
        <dbReference type="ARBA" id="ARBA00022833"/>
    </source>
</evidence>
<dbReference type="GO" id="GO:0005737">
    <property type="term" value="C:cytoplasm"/>
    <property type="evidence" value="ECO:0007669"/>
    <property type="project" value="TreeGrafter"/>
</dbReference>
<name>A0A2R5EXL4_9BACL</name>
<comment type="subunit">
    <text evidence="4">Homotetramer.</text>
</comment>
<dbReference type="InterPro" id="IPR050138">
    <property type="entry name" value="DHOase/Allantoinase_Hydrolase"/>
</dbReference>
<comment type="similarity">
    <text evidence="3">Belongs to the metallo-dependent hydrolases superfamily. Allantoinase family.</text>
</comment>
<evidence type="ECO:0000256" key="7">
    <source>
        <dbReference type="ARBA" id="ARBA00022801"/>
    </source>
</evidence>
<reference evidence="10 11" key="1">
    <citation type="submission" date="2017-08" db="EMBL/GenBank/DDBJ databases">
        <title>Substantial Increase in Enzyme Production by Combined Drug-Resistance Mutations in Paenibacillus agaridevorans.</title>
        <authorList>
            <person name="Tanaka Y."/>
            <person name="Funane K."/>
            <person name="Hosaka T."/>
            <person name="Shiwa Y."/>
            <person name="Fujita N."/>
            <person name="Miyazaki T."/>
            <person name="Yoshikawa H."/>
            <person name="Murakami K."/>
            <person name="Kasahara K."/>
            <person name="Inaoka T."/>
            <person name="Hiraga Y."/>
            <person name="Ochi K."/>
        </authorList>
    </citation>
    <scope>NUCLEOTIDE SEQUENCE [LARGE SCALE GENOMIC DNA]</scope>
    <source>
        <strain evidence="10 11">T-3040</strain>
    </source>
</reference>
<evidence type="ECO:0000256" key="5">
    <source>
        <dbReference type="ARBA" id="ARBA00012863"/>
    </source>
</evidence>
<gene>
    <name evidence="10" type="ORF">PAT3040_04467</name>
</gene>
<dbReference type="EMBL" id="BDQX01000281">
    <property type="protein sequence ID" value="GBG09798.1"/>
    <property type="molecule type" value="Genomic_DNA"/>
</dbReference>
<dbReference type="EC" id="3.5.2.5" evidence="5"/>
<dbReference type="NCBIfam" id="TIGR00857">
    <property type="entry name" value="pyrC_multi"/>
    <property type="match status" value="1"/>
</dbReference>